<evidence type="ECO:0000256" key="5">
    <source>
        <dbReference type="ARBA" id="ARBA00022857"/>
    </source>
</evidence>
<dbReference type="PANTHER" id="PTHR48069:SF3">
    <property type="entry name" value="DIHYDROFOLATE REDUCTASE"/>
    <property type="match status" value="1"/>
</dbReference>
<evidence type="ECO:0000256" key="4">
    <source>
        <dbReference type="ARBA" id="ARBA00022563"/>
    </source>
</evidence>
<dbReference type="SUPFAM" id="SSF53597">
    <property type="entry name" value="Dihydrofolate reductase-like"/>
    <property type="match status" value="1"/>
</dbReference>
<reference evidence="8" key="1">
    <citation type="journal article" date="2021" name="PeerJ">
        <title>Extensive microbial diversity within the chicken gut microbiome revealed by metagenomics and culture.</title>
        <authorList>
            <person name="Gilroy R."/>
            <person name="Ravi A."/>
            <person name="Getino M."/>
            <person name="Pursley I."/>
            <person name="Horton D.L."/>
            <person name="Alikhan N.F."/>
            <person name="Baker D."/>
            <person name="Gharbi K."/>
            <person name="Hall N."/>
            <person name="Watson M."/>
            <person name="Adriaenssens E.M."/>
            <person name="Foster-Nyarko E."/>
            <person name="Jarju S."/>
            <person name="Secka A."/>
            <person name="Antonio M."/>
            <person name="Oren A."/>
            <person name="Chaudhuri R.R."/>
            <person name="La Ragione R."/>
            <person name="Hildebrand F."/>
            <person name="Pallen M.J."/>
        </authorList>
    </citation>
    <scope>NUCLEOTIDE SEQUENCE</scope>
    <source>
        <strain evidence="8">ChiGjej1B1-98</strain>
    </source>
</reference>
<evidence type="ECO:0000313" key="9">
    <source>
        <dbReference type="Proteomes" id="UP000824005"/>
    </source>
</evidence>
<dbReference type="Gene3D" id="3.40.430.10">
    <property type="entry name" value="Dihydrofolate Reductase, subunit A"/>
    <property type="match status" value="1"/>
</dbReference>
<dbReference type="GO" id="GO:0006730">
    <property type="term" value="P:one-carbon metabolic process"/>
    <property type="evidence" value="ECO:0007669"/>
    <property type="project" value="UniProtKB-KW"/>
</dbReference>
<dbReference type="EC" id="1.5.1.3" evidence="3"/>
<dbReference type="InterPro" id="IPR024072">
    <property type="entry name" value="DHFR-like_dom_sf"/>
</dbReference>
<feature type="domain" description="DHFR" evidence="7">
    <location>
        <begin position="1"/>
        <end position="128"/>
    </location>
</feature>
<dbReference type="GO" id="GO:0005829">
    <property type="term" value="C:cytosol"/>
    <property type="evidence" value="ECO:0007669"/>
    <property type="project" value="TreeGrafter"/>
</dbReference>
<dbReference type="GO" id="GO:0046452">
    <property type="term" value="P:dihydrofolate metabolic process"/>
    <property type="evidence" value="ECO:0007669"/>
    <property type="project" value="TreeGrafter"/>
</dbReference>
<evidence type="ECO:0000256" key="3">
    <source>
        <dbReference type="ARBA" id="ARBA00012856"/>
    </source>
</evidence>
<organism evidence="8 9">
    <name type="scientific">Candidatus Agrococcus pullicola</name>
    <dbReference type="NCBI Taxonomy" id="2838429"/>
    <lineage>
        <taxon>Bacteria</taxon>
        <taxon>Bacillati</taxon>
        <taxon>Actinomycetota</taxon>
        <taxon>Actinomycetes</taxon>
        <taxon>Micrococcales</taxon>
        <taxon>Microbacteriaceae</taxon>
        <taxon>Agrococcus</taxon>
    </lineage>
</organism>
<gene>
    <name evidence="8" type="ORF">H9830_15790</name>
</gene>
<dbReference type="GO" id="GO:0050661">
    <property type="term" value="F:NADP binding"/>
    <property type="evidence" value="ECO:0007669"/>
    <property type="project" value="InterPro"/>
</dbReference>
<dbReference type="InterPro" id="IPR012259">
    <property type="entry name" value="DHFR"/>
</dbReference>
<comment type="pathway">
    <text evidence="1">Cofactor biosynthesis; tetrahydrofolate biosynthesis; 5,6,7,8-tetrahydrofolate from 7,8-dihydrofolate: step 1/1.</text>
</comment>
<evidence type="ECO:0000259" key="7">
    <source>
        <dbReference type="PROSITE" id="PS51330"/>
    </source>
</evidence>
<dbReference type="AlphaFoldDB" id="A0A9D2CAW7"/>
<sequence length="129" mass="14155">GEHPVIMGRATWESLPERFRPLPGRRNIVLTRQPGYVAAGAETVADIRAALALVSDEPEAWIMGGGEIYRQAMQYANLLAVTDIDADVTGGVTAPAIDNSWERARIDPSDGFHVAKNGLRYRFSSFIRT</sequence>
<dbReference type="GO" id="GO:0046654">
    <property type="term" value="P:tetrahydrofolate biosynthetic process"/>
    <property type="evidence" value="ECO:0007669"/>
    <property type="project" value="InterPro"/>
</dbReference>
<keyword evidence="6" id="KW-0560">Oxidoreductase</keyword>
<dbReference type="EMBL" id="DXDC01000478">
    <property type="protein sequence ID" value="HIY67727.1"/>
    <property type="molecule type" value="Genomic_DNA"/>
</dbReference>
<dbReference type="Pfam" id="PF00186">
    <property type="entry name" value="DHFR_1"/>
    <property type="match status" value="1"/>
</dbReference>
<keyword evidence="4" id="KW-0554">One-carbon metabolism</keyword>
<dbReference type="GO" id="GO:0004146">
    <property type="term" value="F:dihydrofolate reductase activity"/>
    <property type="evidence" value="ECO:0007669"/>
    <property type="project" value="UniProtKB-EC"/>
</dbReference>
<feature type="non-terminal residue" evidence="8">
    <location>
        <position position="1"/>
    </location>
</feature>
<comment type="caution">
    <text evidence="8">The sequence shown here is derived from an EMBL/GenBank/DDBJ whole genome shotgun (WGS) entry which is preliminary data.</text>
</comment>
<dbReference type="GO" id="GO:0046655">
    <property type="term" value="P:folic acid metabolic process"/>
    <property type="evidence" value="ECO:0007669"/>
    <property type="project" value="TreeGrafter"/>
</dbReference>
<dbReference type="PANTHER" id="PTHR48069">
    <property type="entry name" value="DIHYDROFOLATE REDUCTASE"/>
    <property type="match status" value="1"/>
</dbReference>
<evidence type="ECO:0000313" key="8">
    <source>
        <dbReference type="EMBL" id="HIY67727.1"/>
    </source>
</evidence>
<proteinExistence type="inferred from homology"/>
<dbReference type="PROSITE" id="PS51330">
    <property type="entry name" value="DHFR_2"/>
    <property type="match status" value="1"/>
</dbReference>
<protein>
    <recommendedName>
        <fullName evidence="3">dihydrofolate reductase</fullName>
        <ecNumber evidence="3">1.5.1.3</ecNumber>
    </recommendedName>
</protein>
<keyword evidence="5" id="KW-0521">NADP</keyword>
<dbReference type="CDD" id="cd00209">
    <property type="entry name" value="DHFR"/>
    <property type="match status" value="1"/>
</dbReference>
<name>A0A9D2CAW7_9MICO</name>
<dbReference type="InterPro" id="IPR001796">
    <property type="entry name" value="DHFR_dom"/>
</dbReference>
<evidence type="ECO:0000256" key="2">
    <source>
        <dbReference type="ARBA" id="ARBA00009539"/>
    </source>
</evidence>
<comment type="similarity">
    <text evidence="2">Belongs to the dihydrofolate reductase family.</text>
</comment>
<accession>A0A9D2CAW7</accession>
<dbReference type="Proteomes" id="UP000824005">
    <property type="component" value="Unassembled WGS sequence"/>
</dbReference>
<evidence type="ECO:0000256" key="1">
    <source>
        <dbReference type="ARBA" id="ARBA00004903"/>
    </source>
</evidence>
<dbReference type="PRINTS" id="PR00070">
    <property type="entry name" value="DHFR"/>
</dbReference>
<evidence type="ECO:0000256" key="6">
    <source>
        <dbReference type="ARBA" id="ARBA00023002"/>
    </source>
</evidence>
<reference evidence="8" key="2">
    <citation type="submission" date="2021-04" db="EMBL/GenBank/DDBJ databases">
        <authorList>
            <person name="Gilroy R."/>
        </authorList>
    </citation>
    <scope>NUCLEOTIDE SEQUENCE</scope>
    <source>
        <strain evidence="8">ChiGjej1B1-98</strain>
    </source>
</reference>